<protein>
    <submittedName>
        <fullName evidence="2">Uncharacterized protein</fullName>
    </submittedName>
</protein>
<sequence>MESQAHDFEYEGPFGKIKANRKAAVILSVGAIAVVGLFAYGMSRNEKILELALDSSKQIPLK</sequence>
<gene>
    <name evidence="2" type="ORF">H4Q31_02575</name>
</gene>
<name>A0A841T875_9BACL</name>
<evidence type="ECO:0000313" key="3">
    <source>
        <dbReference type="Proteomes" id="UP000574133"/>
    </source>
</evidence>
<keyword evidence="3" id="KW-1185">Reference proteome</keyword>
<keyword evidence="1" id="KW-1133">Transmembrane helix</keyword>
<proteinExistence type="predicted"/>
<keyword evidence="1" id="KW-0812">Transmembrane</keyword>
<comment type="caution">
    <text evidence="2">The sequence shown here is derived from an EMBL/GenBank/DDBJ whole genome shotgun (WGS) entry which is preliminary data.</text>
</comment>
<accession>A0A841T875</accession>
<evidence type="ECO:0000256" key="1">
    <source>
        <dbReference type="SAM" id="Phobius"/>
    </source>
</evidence>
<reference evidence="2 3" key="1">
    <citation type="submission" date="2020-08" db="EMBL/GenBank/DDBJ databases">
        <title>Cohnella phylogeny.</title>
        <authorList>
            <person name="Dunlap C."/>
        </authorList>
    </citation>
    <scope>NUCLEOTIDE SEQUENCE [LARGE SCALE GENOMIC DNA]</scope>
    <source>
        <strain evidence="2 3">DSM 103658</strain>
    </source>
</reference>
<keyword evidence="1" id="KW-0472">Membrane</keyword>
<dbReference type="EMBL" id="JACJVN010000013">
    <property type="protein sequence ID" value="MBB6676205.1"/>
    <property type="molecule type" value="Genomic_DNA"/>
</dbReference>
<dbReference type="Proteomes" id="UP000574133">
    <property type="component" value="Unassembled WGS sequence"/>
</dbReference>
<dbReference type="RefSeq" id="WP_185177513.1">
    <property type="nucleotide sequence ID" value="NZ_CBCSEP010000002.1"/>
</dbReference>
<organism evidence="2 3">
    <name type="scientific">Cohnella lubricantis</name>
    <dbReference type="NCBI Taxonomy" id="2163172"/>
    <lineage>
        <taxon>Bacteria</taxon>
        <taxon>Bacillati</taxon>
        <taxon>Bacillota</taxon>
        <taxon>Bacilli</taxon>
        <taxon>Bacillales</taxon>
        <taxon>Paenibacillaceae</taxon>
        <taxon>Cohnella</taxon>
    </lineage>
</organism>
<dbReference type="AlphaFoldDB" id="A0A841T875"/>
<feature type="transmembrane region" description="Helical" evidence="1">
    <location>
        <begin position="23"/>
        <end position="41"/>
    </location>
</feature>
<evidence type="ECO:0000313" key="2">
    <source>
        <dbReference type="EMBL" id="MBB6676205.1"/>
    </source>
</evidence>